<dbReference type="EMBL" id="JAKHSK010000009">
    <property type="protein sequence ID" value="MCL6218176.1"/>
    <property type="molecule type" value="Genomic_DNA"/>
</dbReference>
<protein>
    <submittedName>
        <fullName evidence="1">Transposase</fullName>
    </submittedName>
</protein>
<dbReference type="Pfam" id="PF01527">
    <property type="entry name" value="HTH_Tnp_1"/>
    <property type="match status" value="1"/>
</dbReference>
<comment type="caution">
    <text evidence="1">The sequence shown here is derived from an EMBL/GenBank/DDBJ whole genome shotgun (WGS) entry which is preliminary data.</text>
</comment>
<dbReference type="GO" id="GO:0006313">
    <property type="term" value="P:DNA transposition"/>
    <property type="evidence" value="ECO:0007669"/>
    <property type="project" value="InterPro"/>
</dbReference>
<evidence type="ECO:0000313" key="2">
    <source>
        <dbReference type="Proteomes" id="UP001139521"/>
    </source>
</evidence>
<reference evidence="1" key="1">
    <citation type="submission" date="2022-01" db="EMBL/GenBank/DDBJ databases">
        <title>Genome sequencing of Zunongwangia sp. M21534 genome.</title>
        <authorList>
            <person name="Chen Y."/>
            <person name="Dong C."/>
            <person name="Shao Z."/>
        </authorList>
    </citation>
    <scope>NUCLEOTIDE SEQUENCE</scope>
    <source>
        <strain evidence="1">MCCC M21534</strain>
    </source>
</reference>
<sequence length="106" mass="12308">MKKRYYSPELKEQALRLSYQRDNIKELADELGIEVQRIYKWRKAAQTASLPKPEKPIPDDALDIKRLRKALKEKELELEILKKAIGIPACRLAGSPRAMGDLWIYS</sequence>
<dbReference type="RefSeq" id="WP_249601146.1">
    <property type="nucleotide sequence ID" value="NZ_JAKHSK010000009.1"/>
</dbReference>
<accession>A0A9X2CJT7</accession>
<keyword evidence="2" id="KW-1185">Reference proteome</keyword>
<dbReference type="GO" id="GO:0004803">
    <property type="term" value="F:transposase activity"/>
    <property type="evidence" value="ECO:0007669"/>
    <property type="project" value="InterPro"/>
</dbReference>
<gene>
    <name evidence="1" type="ORF">L1967_07700</name>
</gene>
<dbReference type="GO" id="GO:0003677">
    <property type="term" value="F:DNA binding"/>
    <property type="evidence" value="ECO:0007669"/>
    <property type="project" value="InterPro"/>
</dbReference>
<dbReference type="SUPFAM" id="SSF46689">
    <property type="entry name" value="Homeodomain-like"/>
    <property type="match status" value="1"/>
</dbReference>
<dbReference type="AlphaFoldDB" id="A0A9X2CJT7"/>
<dbReference type="Proteomes" id="UP001139521">
    <property type="component" value="Unassembled WGS sequence"/>
</dbReference>
<evidence type="ECO:0000313" key="1">
    <source>
        <dbReference type="EMBL" id="MCL6218176.1"/>
    </source>
</evidence>
<organism evidence="1 2">
    <name type="scientific">Zunongwangia pacifica</name>
    <dbReference type="NCBI Taxonomy" id="2911062"/>
    <lineage>
        <taxon>Bacteria</taxon>
        <taxon>Pseudomonadati</taxon>
        <taxon>Bacteroidota</taxon>
        <taxon>Flavobacteriia</taxon>
        <taxon>Flavobacteriales</taxon>
        <taxon>Flavobacteriaceae</taxon>
        <taxon>Zunongwangia</taxon>
    </lineage>
</organism>
<dbReference type="InterPro" id="IPR002514">
    <property type="entry name" value="Transposase_8"/>
</dbReference>
<proteinExistence type="predicted"/>
<name>A0A9X2CJT7_9FLAO</name>
<dbReference type="InterPro" id="IPR009057">
    <property type="entry name" value="Homeodomain-like_sf"/>
</dbReference>